<keyword evidence="1" id="KW-0812">Transmembrane</keyword>
<dbReference type="Pfam" id="PF20349">
    <property type="entry name" value="DUF6644"/>
    <property type="match status" value="1"/>
</dbReference>
<keyword evidence="1" id="KW-0472">Membrane</keyword>
<comment type="caution">
    <text evidence="3">The sequence shown here is derived from an EMBL/GenBank/DDBJ whole genome shotgun (WGS) entry which is preliminary data.</text>
</comment>
<feature type="transmembrane region" description="Helical" evidence="1">
    <location>
        <begin position="44"/>
        <end position="65"/>
    </location>
</feature>
<proteinExistence type="predicted"/>
<dbReference type="InterPro" id="IPR046586">
    <property type="entry name" value="DUF6644"/>
</dbReference>
<evidence type="ECO:0000313" key="4">
    <source>
        <dbReference type="Proteomes" id="UP000218767"/>
    </source>
</evidence>
<feature type="transmembrane region" description="Helical" evidence="1">
    <location>
        <begin position="110"/>
        <end position="127"/>
    </location>
</feature>
<name>A0A2A4X0S1_9GAMM</name>
<protein>
    <recommendedName>
        <fullName evidence="2">DUF6644 domain-containing protein</fullName>
    </recommendedName>
</protein>
<dbReference type="EMBL" id="NVUL01000070">
    <property type="protein sequence ID" value="PCI75657.1"/>
    <property type="molecule type" value="Genomic_DNA"/>
</dbReference>
<sequence>MLSNLLSNYRTVAGLAFVVLAVVLVEFFEVRASIYPSLLPFFEWLKYSSWIGYLGITYGSVYATIQAGHLISMAIIGGTVLVTDLRLLGVLLKDIPSETITKGTHQCFKYSLMVAIATGIFCAAGVADKVYYMPVFWIKMLALLTGSGFMFFIKQPLLNSRPHHEIDPWTLRILAAASIFIWFTVAATGRWIGFS</sequence>
<feature type="transmembrane region" description="Helical" evidence="1">
    <location>
        <begin position="133"/>
        <end position="153"/>
    </location>
</feature>
<dbReference type="Proteomes" id="UP000218767">
    <property type="component" value="Unassembled WGS sequence"/>
</dbReference>
<gene>
    <name evidence="3" type="ORF">COB20_12370</name>
</gene>
<evidence type="ECO:0000259" key="2">
    <source>
        <dbReference type="Pfam" id="PF20349"/>
    </source>
</evidence>
<keyword evidence="1" id="KW-1133">Transmembrane helix</keyword>
<feature type="domain" description="DUF6644" evidence="2">
    <location>
        <begin position="41"/>
        <end position="195"/>
    </location>
</feature>
<feature type="transmembrane region" description="Helical" evidence="1">
    <location>
        <begin position="12"/>
        <end position="32"/>
    </location>
</feature>
<dbReference type="AlphaFoldDB" id="A0A2A4X0S1"/>
<evidence type="ECO:0000256" key="1">
    <source>
        <dbReference type="SAM" id="Phobius"/>
    </source>
</evidence>
<evidence type="ECO:0000313" key="3">
    <source>
        <dbReference type="EMBL" id="PCI75657.1"/>
    </source>
</evidence>
<reference evidence="4" key="1">
    <citation type="submission" date="2017-08" db="EMBL/GenBank/DDBJ databases">
        <title>A dynamic microbial community with high functional redundancy inhabits the cold, oxic subseafloor aquifer.</title>
        <authorList>
            <person name="Tully B.J."/>
            <person name="Wheat C.G."/>
            <person name="Glazer B.T."/>
            <person name="Huber J.A."/>
        </authorList>
    </citation>
    <scope>NUCLEOTIDE SEQUENCE [LARGE SCALE GENOMIC DNA]</scope>
</reference>
<accession>A0A2A4X0S1</accession>
<organism evidence="3 4">
    <name type="scientific">SAR86 cluster bacterium</name>
    <dbReference type="NCBI Taxonomy" id="2030880"/>
    <lineage>
        <taxon>Bacteria</taxon>
        <taxon>Pseudomonadati</taxon>
        <taxon>Pseudomonadota</taxon>
        <taxon>Gammaproteobacteria</taxon>
        <taxon>SAR86 cluster</taxon>
    </lineage>
</organism>
<feature type="transmembrane region" description="Helical" evidence="1">
    <location>
        <begin position="173"/>
        <end position="192"/>
    </location>
</feature>